<feature type="domain" description="VOC" evidence="2">
    <location>
        <begin position="31"/>
        <end position="155"/>
    </location>
</feature>
<dbReference type="Gene3D" id="3.10.180.10">
    <property type="entry name" value="2,3-Dihydroxybiphenyl 1,2-Dioxygenase, domain 1"/>
    <property type="match status" value="1"/>
</dbReference>
<feature type="region of interest" description="Disordered" evidence="1">
    <location>
        <begin position="1"/>
        <end position="27"/>
    </location>
</feature>
<dbReference type="InterPro" id="IPR029068">
    <property type="entry name" value="Glyas_Bleomycin-R_OHBP_Dase"/>
</dbReference>
<evidence type="ECO:0000313" key="3">
    <source>
        <dbReference type="EMBL" id="CTQ48627.1"/>
    </source>
</evidence>
<name>A0A0M6YH98_9RHOB</name>
<dbReference type="InterPro" id="IPR004360">
    <property type="entry name" value="Glyas_Fos-R_dOase_dom"/>
</dbReference>
<dbReference type="CDD" id="cd07253">
    <property type="entry name" value="GLOD5"/>
    <property type="match status" value="1"/>
</dbReference>
<dbReference type="SUPFAM" id="SSF54593">
    <property type="entry name" value="Glyoxalase/Bleomycin resistance protein/Dihydroxybiphenyl dioxygenase"/>
    <property type="match status" value="1"/>
</dbReference>
<dbReference type="Proteomes" id="UP000049222">
    <property type="component" value="Unassembled WGS sequence"/>
</dbReference>
<dbReference type="PANTHER" id="PTHR21366">
    <property type="entry name" value="GLYOXALASE FAMILY PROTEIN"/>
    <property type="match status" value="1"/>
</dbReference>
<dbReference type="EMBL" id="CXSU01000005">
    <property type="protein sequence ID" value="CTQ48627.1"/>
    <property type="molecule type" value="Genomic_DNA"/>
</dbReference>
<dbReference type="PANTHER" id="PTHR21366:SF14">
    <property type="entry name" value="GLYOXALASE DOMAIN-CONTAINING PROTEIN 5"/>
    <property type="match status" value="1"/>
</dbReference>
<protein>
    <submittedName>
        <fullName evidence="3">Virulence protein</fullName>
    </submittedName>
</protein>
<reference evidence="3 4" key="1">
    <citation type="submission" date="2015-07" db="EMBL/GenBank/DDBJ databases">
        <authorList>
            <person name="Noorani M."/>
        </authorList>
    </citation>
    <scope>NUCLEOTIDE SEQUENCE [LARGE SCALE GENOMIC DNA]</scope>
    <source>
        <strain evidence="3 4">CECT 7802</strain>
    </source>
</reference>
<evidence type="ECO:0000256" key="1">
    <source>
        <dbReference type="SAM" id="MobiDB-lite"/>
    </source>
</evidence>
<gene>
    <name evidence="3" type="ORF">JDO7802_00631</name>
</gene>
<dbReference type="OrthoDB" id="9799428at2"/>
<proteinExistence type="predicted"/>
<keyword evidence="4" id="KW-1185">Reference proteome</keyword>
<feature type="compositionally biased region" description="Basic and acidic residues" evidence="1">
    <location>
        <begin position="7"/>
        <end position="27"/>
    </location>
</feature>
<evidence type="ECO:0000313" key="4">
    <source>
        <dbReference type="Proteomes" id="UP000049222"/>
    </source>
</evidence>
<dbReference type="InterPro" id="IPR050383">
    <property type="entry name" value="GlyoxalaseI/FosfomycinResist"/>
</dbReference>
<sequence>MPSSRPGSDRAAGRSVVDSRDAKDGRPRLTGLDHLVLTVADPEATATFYAHVLGTGRETFRPADGSTRLALTFGDQKINLHRAGAEWEPKAAHPGPGTADLCFLTDVPLAIWQAHLAAQGVAVEEGPVARTGATGPITSIYLRDPDGNLIEVSIRD</sequence>
<dbReference type="Pfam" id="PF00903">
    <property type="entry name" value="Glyoxalase"/>
    <property type="match status" value="1"/>
</dbReference>
<dbReference type="PROSITE" id="PS51819">
    <property type="entry name" value="VOC"/>
    <property type="match status" value="1"/>
</dbReference>
<dbReference type="InterPro" id="IPR037523">
    <property type="entry name" value="VOC_core"/>
</dbReference>
<accession>A0A0M6YH98</accession>
<evidence type="ECO:0000259" key="2">
    <source>
        <dbReference type="PROSITE" id="PS51819"/>
    </source>
</evidence>
<organism evidence="3 4">
    <name type="scientific">Jannaschia donghaensis</name>
    <dbReference type="NCBI Taxonomy" id="420998"/>
    <lineage>
        <taxon>Bacteria</taxon>
        <taxon>Pseudomonadati</taxon>
        <taxon>Pseudomonadota</taxon>
        <taxon>Alphaproteobacteria</taxon>
        <taxon>Rhodobacterales</taxon>
        <taxon>Roseobacteraceae</taxon>
        <taxon>Jannaschia</taxon>
    </lineage>
</organism>
<dbReference type="AlphaFoldDB" id="A0A0M6YH98"/>
<dbReference type="STRING" id="420998.JDO7802_00631"/>